<protein>
    <recommendedName>
        <fullName evidence="3 6">Signal peptidase I</fullName>
        <ecNumber evidence="3 6">3.4.21.89</ecNumber>
    </recommendedName>
</protein>
<dbReference type="PRINTS" id="PR00727">
    <property type="entry name" value="LEADERPTASE"/>
</dbReference>
<dbReference type="EC" id="3.4.21.89" evidence="3 6"/>
<dbReference type="PANTHER" id="PTHR43390">
    <property type="entry name" value="SIGNAL PEPTIDASE I"/>
    <property type="match status" value="1"/>
</dbReference>
<comment type="catalytic activity">
    <reaction evidence="1 6">
        <text>Cleavage of hydrophobic, N-terminal signal or leader sequences from secreted and periplasmic proteins.</text>
        <dbReference type="EC" id="3.4.21.89"/>
    </reaction>
</comment>
<dbReference type="PROSITE" id="PS00761">
    <property type="entry name" value="SPASE_I_3"/>
    <property type="match status" value="1"/>
</dbReference>
<comment type="subcellular location">
    <subcellularLocation>
        <location evidence="6">Membrane</location>
        <topology evidence="6">Single-pass type II membrane protein</topology>
    </subcellularLocation>
</comment>
<dbReference type="PROSITE" id="PS00760">
    <property type="entry name" value="SPASE_I_2"/>
    <property type="match status" value="1"/>
</dbReference>
<keyword evidence="6" id="KW-0472">Membrane</keyword>
<proteinExistence type="inferred from homology"/>
<dbReference type="InterPro" id="IPR036286">
    <property type="entry name" value="LexA/Signal_pep-like_sf"/>
</dbReference>
<dbReference type="GO" id="GO:0016020">
    <property type="term" value="C:membrane"/>
    <property type="evidence" value="ECO:0007669"/>
    <property type="project" value="UniProtKB-SubCell"/>
</dbReference>
<comment type="similarity">
    <text evidence="2 6">Belongs to the peptidase S26 family.</text>
</comment>
<dbReference type="CDD" id="cd06530">
    <property type="entry name" value="S26_SPase_I"/>
    <property type="match status" value="1"/>
</dbReference>
<dbReference type="AlphaFoldDB" id="A0A1F7WNF2"/>
<dbReference type="GO" id="GO:0004252">
    <property type="term" value="F:serine-type endopeptidase activity"/>
    <property type="evidence" value="ECO:0007669"/>
    <property type="project" value="InterPro"/>
</dbReference>
<keyword evidence="6" id="KW-0812">Transmembrane</keyword>
<name>A0A1F7WNF2_9BACT</name>
<gene>
    <name evidence="8" type="ORF">A2008_03340</name>
</gene>
<dbReference type="EMBL" id="MGFH01000153">
    <property type="protein sequence ID" value="OGM03919.1"/>
    <property type="molecule type" value="Genomic_DNA"/>
</dbReference>
<keyword evidence="6" id="KW-0645">Protease</keyword>
<feature type="active site" evidence="5">
    <location>
        <position position="85"/>
    </location>
</feature>
<evidence type="ECO:0000313" key="9">
    <source>
        <dbReference type="Proteomes" id="UP000178735"/>
    </source>
</evidence>
<dbReference type="InterPro" id="IPR019757">
    <property type="entry name" value="Pept_S26A_signal_pept_1_Lys-AS"/>
</dbReference>
<dbReference type="Proteomes" id="UP000178735">
    <property type="component" value="Unassembled WGS sequence"/>
</dbReference>
<dbReference type="GO" id="GO:0009003">
    <property type="term" value="F:signal peptidase activity"/>
    <property type="evidence" value="ECO:0007669"/>
    <property type="project" value="UniProtKB-EC"/>
</dbReference>
<evidence type="ECO:0000313" key="8">
    <source>
        <dbReference type="EMBL" id="OGM03919.1"/>
    </source>
</evidence>
<evidence type="ECO:0000256" key="4">
    <source>
        <dbReference type="ARBA" id="ARBA00022801"/>
    </source>
</evidence>
<evidence type="ECO:0000256" key="5">
    <source>
        <dbReference type="PIRSR" id="PIRSR600223-1"/>
    </source>
</evidence>
<feature type="transmembrane region" description="Helical" evidence="6">
    <location>
        <begin position="18"/>
        <end position="38"/>
    </location>
</feature>
<dbReference type="Gene3D" id="2.10.109.10">
    <property type="entry name" value="Umud Fragment, subunit A"/>
    <property type="match status" value="1"/>
</dbReference>
<evidence type="ECO:0000256" key="2">
    <source>
        <dbReference type="ARBA" id="ARBA00009370"/>
    </source>
</evidence>
<evidence type="ECO:0000256" key="1">
    <source>
        <dbReference type="ARBA" id="ARBA00000677"/>
    </source>
</evidence>
<dbReference type="PANTHER" id="PTHR43390:SF1">
    <property type="entry name" value="CHLOROPLAST PROCESSING PEPTIDASE"/>
    <property type="match status" value="1"/>
</dbReference>
<evidence type="ECO:0000256" key="3">
    <source>
        <dbReference type="ARBA" id="ARBA00013208"/>
    </source>
</evidence>
<dbReference type="InterPro" id="IPR019758">
    <property type="entry name" value="Pept_S26A_signal_pept_1_CS"/>
</dbReference>
<evidence type="ECO:0000259" key="7">
    <source>
        <dbReference type="Pfam" id="PF10502"/>
    </source>
</evidence>
<evidence type="ECO:0000256" key="6">
    <source>
        <dbReference type="RuleBase" id="RU362042"/>
    </source>
</evidence>
<feature type="active site" evidence="5">
    <location>
        <position position="42"/>
    </location>
</feature>
<dbReference type="Pfam" id="PF10502">
    <property type="entry name" value="Peptidase_S26"/>
    <property type="match status" value="1"/>
</dbReference>
<reference evidence="8 9" key="1">
    <citation type="journal article" date="2016" name="Nat. Commun.">
        <title>Thousands of microbial genomes shed light on interconnected biogeochemical processes in an aquifer system.</title>
        <authorList>
            <person name="Anantharaman K."/>
            <person name="Brown C.T."/>
            <person name="Hug L.A."/>
            <person name="Sharon I."/>
            <person name="Castelle C.J."/>
            <person name="Probst A.J."/>
            <person name="Thomas B.C."/>
            <person name="Singh A."/>
            <person name="Wilkins M.J."/>
            <person name="Karaoz U."/>
            <person name="Brodie E.L."/>
            <person name="Williams K.H."/>
            <person name="Hubbard S.S."/>
            <person name="Banfield J.F."/>
        </authorList>
    </citation>
    <scope>NUCLEOTIDE SEQUENCE [LARGE SCALE GENOMIC DNA]</scope>
</reference>
<dbReference type="STRING" id="1817813.A2008_03340"/>
<dbReference type="GO" id="GO:0006465">
    <property type="term" value="P:signal peptide processing"/>
    <property type="evidence" value="ECO:0007669"/>
    <property type="project" value="InterPro"/>
</dbReference>
<organism evidence="8 9">
    <name type="scientific">Candidatus Wallbacteria bacterium GWC2_49_35</name>
    <dbReference type="NCBI Taxonomy" id="1817813"/>
    <lineage>
        <taxon>Bacteria</taxon>
        <taxon>Candidatus Walliibacteriota</taxon>
    </lineage>
</organism>
<comment type="caution">
    <text evidence="8">The sequence shown here is derived from an EMBL/GenBank/DDBJ whole genome shotgun (WGS) entry which is preliminary data.</text>
</comment>
<keyword evidence="4 6" id="KW-0378">Hydrolase</keyword>
<dbReference type="InterPro" id="IPR019533">
    <property type="entry name" value="Peptidase_S26"/>
</dbReference>
<sequence>MDGGESEKSLVREVVETIVLALILAFALRTFVVQAFYIPSGSMENTLLPGDMILVNKFIYYFTDIKRGDIIVFKYPNDPSKDYIKRVVGLPGDSLELKNGDVYVNDKLYEEKYTKDKAADDMILHAHIEKGEGNSIVSVAAQTKITVPSGKYFVMGDNRNNSQDSRFWGFLSYSGLKGKALVIYWPLSRIGMIR</sequence>
<dbReference type="InterPro" id="IPR000223">
    <property type="entry name" value="Pept_S26A_signal_pept_1"/>
</dbReference>
<dbReference type="SUPFAM" id="SSF51306">
    <property type="entry name" value="LexA/Signal peptidase"/>
    <property type="match status" value="1"/>
</dbReference>
<accession>A0A1F7WNF2</accession>
<keyword evidence="6" id="KW-1133">Transmembrane helix</keyword>
<dbReference type="NCBIfam" id="TIGR02227">
    <property type="entry name" value="sigpep_I_bact"/>
    <property type="match status" value="1"/>
</dbReference>
<feature type="domain" description="Peptidase S26" evidence="7">
    <location>
        <begin position="12"/>
        <end position="185"/>
    </location>
</feature>